<evidence type="ECO:0000313" key="3">
    <source>
        <dbReference type="EMBL" id="MCQ8769528.1"/>
    </source>
</evidence>
<dbReference type="Proteomes" id="UP001142374">
    <property type="component" value="Unassembled WGS sequence"/>
</dbReference>
<dbReference type="PANTHER" id="PTHR42776">
    <property type="entry name" value="SERINE PEPTIDASE S9 FAMILY MEMBER"/>
    <property type="match status" value="1"/>
</dbReference>
<feature type="domain" description="Peptidase S9 prolyl oligopeptidase catalytic" evidence="2">
    <location>
        <begin position="388"/>
        <end position="594"/>
    </location>
</feature>
<dbReference type="GO" id="GO:0004252">
    <property type="term" value="F:serine-type endopeptidase activity"/>
    <property type="evidence" value="ECO:0007669"/>
    <property type="project" value="TreeGrafter"/>
</dbReference>
<dbReference type="EMBL" id="JANIID010000004">
    <property type="protein sequence ID" value="MCQ8769528.1"/>
    <property type="molecule type" value="Genomic_DNA"/>
</dbReference>
<dbReference type="InterPro" id="IPR001375">
    <property type="entry name" value="Peptidase_S9_cat"/>
</dbReference>
<dbReference type="SUPFAM" id="SSF53474">
    <property type="entry name" value="alpha/beta-Hydrolases"/>
    <property type="match status" value="1"/>
</dbReference>
<dbReference type="GO" id="GO:0006508">
    <property type="term" value="P:proteolysis"/>
    <property type="evidence" value="ECO:0007669"/>
    <property type="project" value="InterPro"/>
</dbReference>
<dbReference type="PANTHER" id="PTHR42776:SF27">
    <property type="entry name" value="DIPEPTIDYL PEPTIDASE FAMILY MEMBER 6"/>
    <property type="match status" value="1"/>
</dbReference>
<evidence type="ECO:0000259" key="2">
    <source>
        <dbReference type="Pfam" id="PF00326"/>
    </source>
</evidence>
<keyword evidence="4" id="KW-1185">Reference proteome</keyword>
<organism evidence="3 4">
    <name type="scientific">Streptomyces telluris</name>
    <dbReference type="NCBI Taxonomy" id="2720021"/>
    <lineage>
        <taxon>Bacteria</taxon>
        <taxon>Bacillati</taxon>
        <taxon>Actinomycetota</taxon>
        <taxon>Actinomycetes</taxon>
        <taxon>Kitasatosporales</taxon>
        <taxon>Streptomycetaceae</taxon>
        <taxon>Streptomyces</taxon>
    </lineage>
</organism>
<accession>A0A9X2RK79</accession>
<comment type="caution">
    <text evidence="3">The sequence shown here is derived from an EMBL/GenBank/DDBJ whole genome shotgun (WGS) entry which is preliminary data.</text>
</comment>
<proteinExistence type="predicted"/>
<protein>
    <submittedName>
        <fullName evidence="3">Prolyl oligopeptidase family serine peptidase</fullName>
    </submittedName>
</protein>
<gene>
    <name evidence="3" type="ORF">NQU55_07000</name>
</gene>
<evidence type="ECO:0000256" key="1">
    <source>
        <dbReference type="ARBA" id="ARBA00022801"/>
    </source>
</evidence>
<dbReference type="AlphaFoldDB" id="A0A9X2RK79"/>
<sequence length="599" mass="65114">MTTTAPRRHLADGPVWERRFRAPRHTLPAWAKSAPDRCVFVSDLSGIAQVYAWDRAAGTLRRVTDRLSGTQQCAVEASGEAVWWFDDGAGDEYGRWMRQPFTGGPDTPAVPSAGLYWPSGLAVGLDGHSLLGCSTEDGTEVHLVLPGGAARRLYRHDEPAYAVDLSRSLDLAVIAHSERGDLWDLGVRVLATDDGATVADLADEEGGGLEAVGFSPVRGDARLLLQHQRDDRWEPVLFDPRTGERTELRLGLPGDVSVQWFQDARSLLVVHDHEARSTLHRYDLGSGRLERIGTPPGVIAHARTRPGGDAWLLWSSSARPPEFRGLREDPRLPLPDAPPPPAAEARDLWVDGPGGRVHALLNTPAGPGPHPAVFLLHGGPDEQDEDAFDPAVAAWTDHGFAVVRVNYRGSTGYGREWTEALRRRVGLTELEDVAAVRRWTVDHGVADPDRLVVAGWSWGGYLTLLALGTQPGEWALGLAGAPVADCAAAHHGAMEEIKALDRSLFGGSPDEVPERYRESSPLTYVDAVRAPVLIMAGANDARCPVAQVRDYAERLARRGVAHGLHVHDGGHSVTDVDERVAMFRRQLEFARAHLPRAAS</sequence>
<reference evidence="3" key="1">
    <citation type="submission" date="2022-06" db="EMBL/GenBank/DDBJ databases">
        <title>WGS of actinobacteria.</title>
        <authorList>
            <person name="Thawai C."/>
        </authorList>
    </citation>
    <scope>NUCLEOTIDE SEQUENCE</scope>
    <source>
        <strain evidence="3">AA8</strain>
    </source>
</reference>
<dbReference type="InterPro" id="IPR029058">
    <property type="entry name" value="AB_hydrolase_fold"/>
</dbReference>
<keyword evidence="1" id="KW-0378">Hydrolase</keyword>
<name>A0A9X2RK79_9ACTN</name>
<dbReference type="Gene3D" id="3.40.50.1820">
    <property type="entry name" value="alpha/beta hydrolase"/>
    <property type="match status" value="1"/>
</dbReference>
<dbReference type="RefSeq" id="WP_168094499.1">
    <property type="nucleotide sequence ID" value="NZ_JAATER010000260.1"/>
</dbReference>
<dbReference type="Gene3D" id="2.120.10.30">
    <property type="entry name" value="TolB, C-terminal domain"/>
    <property type="match status" value="1"/>
</dbReference>
<evidence type="ECO:0000313" key="4">
    <source>
        <dbReference type="Proteomes" id="UP001142374"/>
    </source>
</evidence>
<dbReference type="InterPro" id="IPR011042">
    <property type="entry name" value="6-blade_b-propeller_TolB-like"/>
</dbReference>
<dbReference type="SUPFAM" id="SSF82171">
    <property type="entry name" value="DPP6 N-terminal domain-like"/>
    <property type="match status" value="1"/>
</dbReference>
<dbReference type="Pfam" id="PF00326">
    <property type="entry name" value="Peptidase_S9"/>
    <property type="match status" value="1"/>
</dbReference>